<dbReference type="AlphaFoldDB" id="A0A0J9XEK9"/>
<keyword evidence="2" id="KW-1185">Reference proteome</keyword>
<evidence type="ECO:0000313" key="1">
    <source>
        <dbReference type="EMBL" id="CDO55799.1"/>
    </source>
</evidence>
<gene>
    <name evidence="1" type="ORF">BN980_GECA12s02540g</name>
</gene>
<name>A0A0J9XEK9_GEOCN</name>
<proteinExistence type="predicted"/>
<accession>A0A0J9XEK9</accession>
<dbReference type="EMBL" id="CCBN010000012">
    <property type="protein sequence ID" value="CDO55799.1"/>
    <property type="molecule type" value="Genomic_DNA"/>
</dbReference>
<protein>
    <submittedName>
        <fullName evidence="1">Uncharacterized protein</fullName>
    </submittedName>
</protein>
<dbReference type="Proteomes" id="UP000242525">
    <property type="component" value="Unassembled WGS sequence"/>
</dbReference>
<reference evidence="1" key="1">
    <citation type="submission" date="2014-03" db="EMBL/GenBank/DDBJ databases">
        <authorList>
            <person name="Casaregola S."/>
        </authorList>
    </citation>
    <scope>NUCLEOTIDE SEQUENCE [LARGE SCALE GENOMIC DNA]</scope>
    <source>
        <strain evidence="1">CLIB 918</strain>
    </source>
</reference>
<comment type="caution">
    <text evidence="1">The sequence shown here is derived from an EMBL/GenBank/DDBJ whole genome shotgun (WGS) entry which is preliminary data.</text>
</comment>
<sequence length="122" mass="13389">MLATVKPEHPVNDPLLFNMNRRIHLAPIGANTLEPSNIFVLHGLSKISCDILPTNNILVFVLAEGRTYRKLYSSRTSTHLQAGFFLPDHTRELADLHLLSNFVSIPSYAVSLGPAVGLVGDT</sequence>
<organism evidence="1 2">
    <name type="scientific">Geotrichum candidum</name>
    <name type="common">Oospora lactis</name>
    <name type="synonym">Dipodascus geotrichum</name>
    <dbReference type="NCBI Taxonomy" id="1173061"/>
    <lineage>
        <taxon>Eukaryota</taxon>
        <taxon>Fungi</taxon>
        <taxon>Dikarya</taxon>
        <taxon>Ascomycota</taxon>
        <taxon>Saccharomycotina</taxon>
        <taxon>Dipodascomycetes</taxon>
        <taxon>Dipodascales</taxon>
        <taxon>Dipodascaceae</taxon>
        <taxon>Geotrichum</taxon>
    </lineage>
</organism>
<evidence type="ECO:0000313" key="2">
    <source>
        <dbReference type="Proteomes" id="UP000242525"/>
    </source>
</evidence>